<dbReference type="KEGG" id="apel:CA267_003895"/>
<dbReference type="Pfam" id="PF08240">
    <property type="entry name" value="ADH_N"/>
    <property type="match status" value="1"/>
</dbReference>
<dbReference type="AlphaFoldDB" id="A0A6M4MA07"/>
<dbReference type="Pfam" id="PF13241">
    <property type="entry name" value="NAD_binding_7"/>
    <property type="match status" value="1"/>
</dbReference>
<dbReference type="Proteomes" id="UP000219285">
    <property type="component" value="Chromosome"/>
</dbReference>
<dbReference type="Gene3D" id="3.90.180.10">
    <property type="entry name" value="Medium-chain alcohol dehydrogenases, catalytic domain"/>
    <property type="match status" value="1"/>
</dbReference>
<dbReference type="SUPFAM" id="SSF51735">
    <property type="entry name" value="NAD(P)-binding Rossmann-fold domains"/>
    <property type="match status" value="1"/>
</dbReference>
<accession>A0A6M4MA07</accession>
<dbReference type="GO" id="GO:0016491">
    <property type="term" value="F:oxidoreductase activity"/>
    <property type="evidence" value="ECO:0007669"/>
    <property type="project" value="InterPro"/>
</dbReference>
<dbReference type="InterPro" id="IPR020843">
    <property type="entry name" value="ER"/>
</dbReference>
<dbReference type="SUPFAM" id="SSF50129">
    <property type="entry name" value="GroES-like"/>
    <property type="match status" value="1"/>
</dbReference>
<name>A0A6M4MA07_9ALTE</name>
<evidence type="ECO:0000313" key="2">
    <source>
        <dbReference type="EMBL" id="QJR79983.1"/>
    </source>
</evidence>
<dbReference type="EMBL" id="CP052766">
    <property type="protein sequence ID" value="QJR79983.1"/>
    <property type="molecule type" value="Genomic_DNA"/>
</dbReference>
<dbReference type="InterPro" id="IPR036291">
    <property type="entry name" value="NAD(P)-bd_dom_sf"/>
</dbReference>
<dbReference type="SMART" id="SM00829">
    <property type="entry name" value="PKS_ER"/>
    <property type="match status" value="1"/>
</dbReference>
<dbReference type="InterPro" id="IPR052585">
    <property type="entry name" value="Lipid_raft_assoc_Zn_ADH"/>
</dbReference>
<gene>
    <name evidence="2" type="ORF">CA267_003895</name>
</gene>
<keyword evidence="3" id="KW-1185">Reference proteome</keyword>
<dbReference type="RefSeq" id="WP_075608705.1">
    <property type="nucleotide sequence ID" value="NZ_CP052766.1"/>
</dbReference>
<dbReference type="OrthoDB" id="9771084at2"/>
<evidence type="ECO:0000313" key="3">
    <source>
        <dbReference type="Proteomes" id="UP000219285"/>
    </source>
</evidence>
<dbReference type="InterPro" id="IPR013154">
    <property type="entry name" value="ADH-like_N"/>
</dbReference>
<dbReference type="InterPro" id="IPR011032">
    <property type="entry name" value="GroES-like_sf"/>
</dbReference>
<feature type="domain" description="Enoyl reductase (ER)" evidence="1">
    <location>
        <begin position="11"/>
        <end position="309"/>
    </location>
</feature>
<dbReference type="PANTHER" id="PTHR43482:SF1">
    <property type="entry name" value="PROTEIN AST1-RELATED"/>
    <property type="match status" value="1"/>
</dbReference>
<reference evidence="2 3" key="2">
    <citation type="submission" date="2020-04" db="EMBL/GenBank/DDBJ databases">
        <title>Complete genome sequence of Alteromonas pelagimontana 5.12T.</title>
        <authorList>
            <person name="Sinha R.K."/>
            <person name="Krishnan K.P."/>
            <person name="Kurian J.P."/>
        </authorList>
    </citation>
    <scope>NUCLEOTIDE SEQUENCE [LARGE SCALE GENOMIC DNA]</scope>
    <source>
        <strain evidence="2 3">5.12</strain>
    </source>
</reference>
<dbReference type="Gene3D" id="3.40.50.720">
    <property type="entry name" value="NAD(P)-binding Rossmann-like Domain"/>
    <property type="match status" value="1"/>
</dbReference>
<proteinExistence type="predicted"/>
<sequence>MNDYQGWKFTGAGKPMEYGLFSLPALQDDEILVENVAAGINPVDWKFIKDNPLNWPEGQVPGVDGAGKVVATGEAATQMMNQRVAYHQSLKLPGSFATHTIVKANRAVTVPAAMPMTVAASLPCPLSTALLAFSKVPNVAHKDVLVVGMGAVSKWITQFLHEQGAHVSVLSSSFSEEDKAVFGVDKLIHNQSAIAAKYFAIFDTKGEDNARQLVPHLRANGHIVCIQGRINTPVDPQFTRAISYHEVALGPLHQYGDKHDWQVLMAMNAQRFNDIVTDKLAMEKPGVFPASELPQALAHSETSRQKTVIEWRRYD</sequence>
<protein>
    <submittedName>
        <fullName evidence="2">Alcohol dehydrogenase</fullName>
    </submittedName>
</protein>
<reference evidence="3" key="1">
    <citation type="submission" date="2014-12" db="EMBL/GenBank/DDBJ databases">
        <title>Complete genome sequence of a multi-drug resistant Klebsiella pneumoniae.</title>
        <authorList>
            <person name="Hua X."/>
            <person name="Chen Q."/>
            <person name="Li X."/>
            <person name="Feng Y."/>
            <person name="Ruan Z."/>
            <person name="Yu Y."/>
        </authorList>
    </citation>
    <scope>NUCLEOTIDE SEQUENCE [LARGE SCALE GENOMIC DNA]</scope>
    <source>
        <strain evidence="3">5.12</strain>
    </source>
</reference>
<evidence type="ECO:0000259" key="1">
    <source>
        <dbReference type="SMART" id="SM00829"/>
    </source>
</evidence>
<dbReference type="PANTHER" id="PTHR43482">
    <property type="entry name" value="PROTEIN AST1-RELATED"/>
    <property type="match status" value="1"/>
</dbReference>
<organism evidence="2 3">
    <name type="scientific">Alteromonas pelagimontana</name>
    <dbReference type="NCBI Taxonomy" id="1858656"/>
    <lineage>
        <taxon>Bacteria</taxon>
        <taxon>Pseudomonadati</taxon>
        <taxon>Pseudomonadota</taxon>
        <taxon>Gammaproteobacteria</taxon>
        <taxon>Alteromonadales</taxon>
        <taxon>Alteromonadaceae</taxon>
        <taxon>Alteromonas/Salinimonas group</taxon>
        <taxon>Alteromonas</taxon>
    </lineage>
</organism>